<keyword evidence="1" id="KW-0560">Oxidoreductase</keyword>
<name>A0ABY1S412_9GAMM</name>
<dbReference type="Pfam" id="PF08028">
    <property type="entry name" value="Acyl-CoA_dh_2"/>
    <property type="match status" value="1"/>
</dbReference>
<dbReference type="InterPro" id="IPR037069">
    <property type="entry name" value="AcylCoA_DH/ox_N_sf"/>
</dbReference>
<dbReference type="Proteomes" id="UP001159257">
    <property type="component" value="Unassembled WGS sequence"/>
</dbReference>
<evidence type="ECO:0000313" key="6">
    <source>
        <dbReference type="Proteomes" id="UP001159257"/>
    </source>
</evidence>
<dbReference type="PANTHER" id="PTHR48083">
    <property type="entry name" value="MEDIUM-CHAIN SPECIFIC ACYL-COA DEHYDROGENASE, MITOCHONDRIAL-RELATED"/>
    <property type="match status" value="1"/>
</dbReference>
<dbReference type="PANTHER" id="PTHR48083:SF19">
    <property type="entry name" value="FLAVIN-DEPENDENT MONOOXYGENASE, OXYGENASE SUBUNIT HSAA"/>
    <property type="match status" value="1"/>
</dbReference>
<evidence type="ECO:0000313" key="5">
    <source>
        <dbReference type="EMBL" id="SMR78374.1"/>
    </source>
</evidence>
<dbReference type="SUPFAM" id="SSF56645">
    <property type="entry name" value="Acyl-CoA dehydrogenase NM domain-like"/>
    <property type="match status" value="1"/>
</dbReference>
<comment type="similarity">
    <text evidence="2">Belongs to the HpaH/HsaA monooxygenase family.</text>
</comment>
<dbReference type="PIRSF" id="PIRSF016578">
    <property type="entry name" value="HsaA"/>
    <property type="match status" value="1"/>
</dbReference>
<evidence type="ECO:0000259" key="3">
    <source>
        <dbReference type="Pfam" id="PF02771"/>
    </source>
</evidence>
<keyword evidence="6" id="KW-1185">Reference proteome</keyword>
<keyword evidence="5" id="KW-0503">Monooxygenase</keyword>
<dbReference type="InterPro" id="IPR046373">
    <property type="entry name" value="Acyl-CoA_Oxase/DH_mid-dom_sf"/>
</dbReference>
<reference evidence="5 6" key="1">
    <citation type="submission" date="2017-05" db="EMBL/GenBank/DDBJ databases">
        <authorList>
            <person name="Varghese N."/>
            <person name="Submissions S."/>
        </authorList>
    </citation>
    <scope>NUCLEOTIDE SEQUENCE [LARGE SCALE GENOMIC DNA]</scope>
    <source>
        <strain evidence="5 6">CGMCC 1.7287</strain>
    </source>
</reference>
<comment type="caution">
    <text evidence="5">The sequence shown here is derived from an EMBL/GenBank/DDBJ whole genome shotgun (WGS) entry which is preliminary data.</text>
</comment>
<dbReference type="Gene3D" id="1.20.140.10">
    <property type="entry name" value="Butyryl-CoA Dehydrogenase, subunit A, domain 3"/>
    <property type="match status" value="1"/>
</dbReference>
<dbReference type="Gene3D" id="1.10.540.10">
    <property type="entry name" value="Acyl-CoA dehydrogenase/oxidase, N-terminal domain"/>
    <property type="match status" value="1"/>
</dbReference>
<dbReference type="GO" id="GO:0004497">
    <property type="term" value="F:monooxygenase activity"/>
    <property type="evidence" value="ECO:0007669"/>
    <property type="project" value="UniProtKB-KW"/>
</dbReference>
<evidence type="ECO:0000259" key="4">
    <source>
        <dbReference type="Pfam" id="PF08028"/>
    </source>
</evidence>
<dbReference type="SUPFAM" id="SSF47203">
    <property type="entry name" value="Acyl-CoA dehydrogenase C-terminal domain-like"/>
    <property type="match status" value="1"/>
</dbReference>
<sequence length="423" mass="47194">MPEESKIRIEETRAMGVLVNNFIAASQEDEDYMTPEAKRLVQAAEELAPRLRERAQGADEVGMVPRETVKEMAEAGLFRVLQPKRWGGYELDPRVFYRVQMALAKGCMSTAWIYGVIGVHNWQLPLFPEQAQQDVWANGNDGTLIASTYMPVGKVEKVDGGYRFSGRWGFSSGVDHCEWIFLGGLLPKKDNPEELEHTTFLLPRSDFRIEKNWDVLGLRATGSHDIVVEDAFVPEHRTHRTNDHSDAGCPGREINTGWIYKIPFTQVFQRAVSSACLGATEGAIEEFRARAAAHIGKHGAKTAEDPNAQLAVAEAMIAVDQLKLVLFRNYARIVHCAKTGDKMPVEERLMQRSQASLVPKLCAERVSELLRACAASGLYRSNPIERIFRDIHQARGHIANNSDAYARASGAMMLGLPNTDPYI</sequence>
<dbReference type="Gene3D" id="2.40.110.10">
    <property type="entry name" value="Butyryl-CoA Dehydrogenase, subunit A, domain 2"/>
    <property type="match status" value="1"/>
</dbReference>
<dbReference type="InterPro" id="IPR009100">
    <property type="entry name" value="AcylCoA_DH/oxidase_NM_dom_sf"/>
</dbReference>
<dbReference type="InterPro" id="IPR013107">
    <property type="entry name" value="Acyl-CoA_DH_C"/>
</dbReference>
<accession>A0ABY1S412</accession>
<evidence type="ECO:0000256" key="2">
    <source>
        <dbReference type="ARBA" id="ARBA00049661"/>
    </source>
</evidence>
<evidence type="ECO:0000256" key="1">
    <source>
        <dbReference type="ARBA" id="ARBA00023002"/>
    </source>
</evidence>
<proteinExistence type="inferred from homology"/>
<feature type="domain" description="Acyl-CoA dehydrogenase C-terminal" evidence="4">
    <location>
        <begin position="273"/>
        <end position="401"/>
    </location>
</feature>
<feature type="domain" description="Acyl-CoA dehydrogenase/oxidase N-terminal" evidence="3">
    <location>
        <begin position="36"/>
        <end position="136"/>
    </location>
</feature>
<dbReference type="EMBL" id="FXWV01000021">
    <property type="protein sequence ID" value="SMR78374.1"/>
    <property type="molecule type" value="Genomic_DNA"/>
</dbReference>
<dbReference type="InterPro" id="IPR013786">
    <property type="entry name" value="AcylCoA_DH/ox_N"/>
</dbReference>
<organism evidence="5 6">
    <name type="scientific">Marinobacterium sediminicola</name>
    <dbReference type="NCBI Taxonomy" id="518898"/>
    <lineage>
        <taxon>Bacteria</taxon>
        <taxon>Pseudomonadati</taxon>
        <taxon>Pseudomonadota</taxon>
        <taxon>Gammaproteobacteria</taxon>
        <taxon>Oceanospirillales</taxon>
        <taxon>Oceanospirillaceae</taxon>
        <taxon>Marinobacterium</taxon>
    </lineage>
</organism>
<dbReference type="InterPro" id="IPR050741">
    <property type="entry name" value="Acyl-CoA_dehydrogenase"/>
</dbReference>
<dbReference type="InterPro" id="IPR036250">
    <property type="entry name" value="AcylCo_DH-like_C"/>
</dbReference>
<gene>
    <name evidence="5" type="ORF">SAMN04487964_12140</name>
</gene>
<dbReference type="RefSeq" id="WP_239041732.1">
    <property type="nucleotide sequence ID" value="NZ_BAAAEY010000018.1"/>
</dbReference>
<protein>
    <submittedName>
        <fullName evidence="5">3-hydroxy-9,10-secoandrosta-1,3,5(10)-triene-9,17-dione monooxygenase</fullName>
    </submittedName>
</protein>
<dbReference type="Pfam" id="PF02771">
    <property type="entry name" value="Acyl-CoA_dh_N"/>
    <property type="match status" value="1"/>
</dbReference>